<comment type="caution">
    <text evidence="2">The sequence shown here is derived from an EMBL/GenBank/DDBJ whole genome shotgun (WGS) entry which is preliminary data.</text>
</comment>
<feature type="region of interest" description="Disordered" evidence="1">
    <location>
        <begin position="40"/>
        <end position="67"/>
    </location>
</feature>
<dbReference type="Proteomes" id="UP001487740">
    <property type="component" value="Unassembled WGS sequence"/>
</dbReference>
<evidence type="ECO:0000313" key="2">
    <source>
        <dbReference type="EMBL" id="KAK8393495.1"/>
    </source>
</evidence>
<gene>
    <name evidence="2" type="ORF">O3P69_006666</name>
</gene>
<accession>A0AAW0U3V5</accession>
<feature type="compositionally biased region" description="Low complexity" evidence="1">
    <location>
        <begin position="12"/>
        <end position="21"/>
    </location>
</feature>
<feature type="region of interest" description="Disordered" evidence="1">
    <location>
        <begin position="1"/>
        <end position="21"/>
    </location>
</feature>
<evidence type="ECO:0000256" key="1">
    <source>
        <dbReference type="SAM" id="MobiDB-lite"/>
    </source>
</evidence>
<feature type="compositionally biased region" description="Basic and acidic residues" evidence="1">
    <location>
        <begin position="1"/>
        <end position="11"/>
    </location>
</feature>
<name>A0AAW0U3V5_SCYPA</name>
<reference evidence="2 3" key="1">
    <citation type="submission" date="2023-03" db="EMBL/GenBank/DDBJ databases">
        <title>High-quality genome of Scylla paramamosain provides insights in environmental adaptation.</title>
        <authorList>
            <person name="Zhang L."/>
        </authorList>
    </citation>
    <scope>NUCLEOTIDE SEQUENCE [LARGE SCALE GENOMIC DNA]</scope>
    <source>
        <strain evidence="2">LZ_2023a</strain>
        <tissue evidence="2">Muscle</tissue>
    </source>
</reference>
<dbReference type="EMBL" id="JARAKH010000020">
    <property type="protein sequence ID" value="KAK8393495.1"/>
    <property type="molecule type" value="Genomic_DNA"/>
</dbReference>
<proteinExistence type="predicted"/>
<protein>
    <submittedName>
        <fullName evidence="2">Uncharacterized protein</fullName>
    </submittedName>
</protein>
<sequence length="183" mass="20120">MQLAERREQRQAKAVPSSSWAVPAAVGWMEQRATALHRSVPGEAQRGPPTATSSHSPPGGAPGRSLFLGLSATTTVKAHTLPATRRNINHEEIHSNGLSQPYSRTAGQRCGKAATGRRGWCARRCRAPAHTAIQTCLFRCSAALTPYLWKLYCPDHHHLNHHHHHQIAWRLAAPSCREAEAAW</sequence>
<evidence type="ECO:0000313" key="3">
    <source>
        <dbReference type="Proteomes" id="UP001487740"/>
    </source>
</evidence>
<keyword evidence="3" id="KW-1185">Reference proteome</keyword>
<organism evidence="2 3">
    <name type="scientific">Scylla paramamosain</name>
    <name type="common">Mud crab</name>
    <dbReference type="NCBI Taxonomy" id="85552"/>
    <lineage>
        <taxon>Eukaryota</taxon>
        <taxon>Metazoa</taxon>
        <taxon>Ecdysozoa</taxon>
        <taxon>Arthropoda</taxon>
        <taxon>Crustacea</taxon>
        <taxon>Multicrustacea</taxon>
        <taxon>Malacostraca</taxon>
        <taxon>Eumalacostraca</taxon>
        <taxon>Eucarida</taxon>
        <taxon>Decapoda</taxon>
        <taxon>Pleocyemata</taxon>
        <taxon>Brachyura</taxon>
        <taxon>Eubrachyura</taxon>
        <taxon>Portunoidea</taxon>
        <taxon>Portunidae</taxon>
        <taxon>Portuninae</taxon>
        <taxon>Scylla</taxon>
    </lineage>
</organism>
<dbReference type="AlphaFoldDB" id="A0AAW0U3V5"/>